<protein>
    <submittedName>
        <fullName evidence="2">Uncharacterized protein</fullName>
    </submittedName>
</protein>
<evidence type="ECO:0000313" key="2">
    <source>
        <dbReference type="EMBL" id="KAA9404653.1"/>
    </source>
</evidence>
<evidence type="ECO:0000256" key="1">
    <source>
        <dbReference type="SAM" id="MobiDB-lite"/>
    </source>
</evidence>
<proteinExistence type="predicted"/>
<feature type="compositionally biased region" description="Acidic residues" evidence="1">
    <location>
        <begin position="96"/>
        <end position="105"/>
    </location>
</feature>
<feature type="region of interest" description="Disordered" evidence="1">
    <location>
        <begin position="96"/>
        <end position="128"/>
    </location>
</feature>
<reference evidence="2 3" key="1">
    <citation type="submission" date="2018-11" db="EMBL/GenBank/DDBJ databases">
        <title>Genomic analysis of Haloarcula hispanica CBA1121.</title>
        <authorList>
            <person name="Kim Y.B."/>
            <person name="Roh S.W."/>
        </authorList>
    </citation>
    <scope>NUCLEOTIDE SEQUENCE [LARGE SCALE GENOMIC DNA]</scope>
    <source>
        <strain evidence="2 3">CBA1121</strain>
    </source>
</reference>
<gene>
    <name evidence="2" type="ORF">EGO51_18220</name>
</gene>
<dbReference type="EMBL" id="RQWK01000003">
    <property type="protein sequence ID" value="KAA9404653.1"/>
    <property type="molecule type" value="Genomic_DNA"/>
</dbReference>
<sequence length="228" mass="24126">MAGIDGDELDDVDVDEVRDSISGLDRNGQDAATDLIDDSGAEGVGLIDETDESTLRPILDSDGAGARGMRQRVADKYGDGSIDSNDVENFGELIEDSSVEAEPDTLLDVTESGGDLSSTRRAAEADGDVAGVESDTIWLEEGDSASGFEHILDRHANSDEFYDFSGVDNPDDVEEIVMNTIRKGDSQRIPDSEGGGAAFEYTLSSGDDVTVVVGDNGYIVTARPGEYT</sequence>
<dbReference type="Proteomes" id="UP000326244">
    <property type="component" value="Unassembled WGS sequence"/>
</dbReference>
<name>A0A5J5LCU8_HALHI</name>
<feature type="region of interest" description="Disordered" evidence="1">
    <location>
        <begin position="21"/>
        <end position="70"/>
    </location>
</feature>
<evidence type="ECO:0000313" key="3">
    <source>
        <dbReference type="Proteomes" id="UP000326244"/>
    </source>
</evidence>
<accession>A0A5J5LCU8</accession>
<comment type="caution">
    <text evidence="2">The sequence shown here is derived from an EMBL/GenBank/DDBJ whole genome shotgun (WGS) entry which is preliminary data.</text>
</comment>
<organism evidence="2 3">
    <name type="scientific">Haloarcula hispanica</name>
    <dbReference type="NCBI Taxonomy" id="51589"/>
    <lineage>
        <taxon>Archaea</taxon>
        <taxon>Methanobacteriati</taxon>
        <taxon>Methanobacteriota</taxon>
        <taxon>Stenosarchaea group</taxon>
        <taxon>Halobacteria</taxon>
        <taxon>Halobacteriales</taxon>
        <taxon>Haloarculaceae</taxon>
        <taxon>Haloarcula</taxon>
    </lineage>
</organism>
<dbReference type="AlphaFoldDB" id="A0A5J5LCU8"/>